<dbReference type="Pfam" id="PF05378">
    <property type="entry name" value="Hydant_A_N"/>
    <property type="match status" value="1"/>
</dbReference>
<dbReference type="InterPro" id="IPR008040">
    <property type="entry name" value="Hydant_A_N"/>
</dbReference>
<dbReference type="InterPro" id="IPR043129">
    <property type="entry name" value="ATPase_NBD"/>
</dbReference>
<feature type="domain" description="Hydantoinase/oxoprolinase N-terminal" evidence="2">
    <location>
        <begin position="6"/>
        <end position="175"/>
    </location>
</feature>
<dbReference type="Pfam" id="PF01968">
    <property type="entry name" value="Hydantoinase_A"/>
    <property type="match status" value="1"/>
</dbReference>
<dbReference type="SUPFAM" id="SSF53067">
    <property type="entry name" value="Actin-like ATPase domain"/>
    <property type="match status" value="1"/>
</dbReference>
<reference evidence="3 4" key="1">
    <citation type="submission" date="2017-11" db="EMBL/GenBank/DDBJ databases">
        <title>Understudied soil microbes with underappreciated capabilities: Untangling the Clostridium saccharolyticum group.</title>
        <authorList>
            <person name="Leschine S."/>
        </authorList>
    </citation>
    <scope>NUCLEOTIDE SEQUENCE [LARGE SCALE GENOMIC DNA]</scope>
    <source>
        <strain evidence="3 4">18A</strain>
    </source>
</reference>
<feature type="domain" description="Hydantoinase A/oxoprolinase" evidence="1">
    <location>
        <begin position="195"/>
        <end position="501"/>
    </location>
</feature>
<accession>A0A2M8Z4V7</accession>
<sequence length="707" mass="75393">MSREIRVGIDVGGTHTKAVAIDNATHEIVGQSIVMTSHDHELGVAAGVIECFKNCLTANGIKPDDVVFIAHSTTQATNALLEGDVAKVGILGMGPGGLGGILSKKQSAVPDIDLGTGRKIEINHTYLPVKKADDKGIEGAVEQLRDGGAQVLVASQAFGVDSNDDEERVRVYAEKNGMMVSIASDISKLYGLTSRTRTAAINASILPKMMNTANSTESAVHSSGINVPLMIMRGDGGVMDIGEMKKRPVLTMLSGPAASVIGALMYLRASNGIYFEVGGTSTNIGVIKNGRPAVEYAVVGGHRTYVNSLDVTVLGVAGGSMVRAANGKLVDVGPRSAHIAGAKYAVYTPQEEIDEPELEFFAPKAGDPADYVRIRLASGERVTITNSCAANILGYVKDGDYSQGNVESARICMKPLADYLGVSIEECARQILAKSCEKVAPVITGFAEKYKIEAEQISLVGCGGGASALLPFTAETMKLNYSIPEYAEVISSIGVALAMVRDVVERVVPNPTGADIVDIKKEAKTLAIKSGAVPDSIEVQIEIDPQTNKITAIALGSTEVQTTDLLKACDEKEARTLAAASMNLTESDLECPISNDLFYVFTAVKNQKTQLRLLDKKGFIKVQRGDAKAVTFTGEVWEEEVEKMWNSMLSYKNEMERTPDLYLCIEGKVLDFANTISLEQLKIIMGTEFVGLAPEENVILIGARSEM</sequence>
<evidence type="ECO:0000313" key="4">
    <source>
        <dbReference type="Proteomes" id="UP000231092"/>
    </source>
</evidence>
<comment type="caution">
    <text evidence="3">The sequence shown here is derived from an EMBL/GenBank/DDBJ whole genome shotgun (WGS) entry which is preliminary data.</text>
</comment>
<evidence type="ECO:0000313" key="3">
    <source>
        <dbReference type="EMBL" id="PJJ28479.1"/>
    </source>
</evidence>
<name>A0A2M8Z4V7_9FIRM</name>
<gene>
    <name evidence="3" type="ORF">H171_1985</name>
</gene>
<proteinExistence type="predicted"/>
<evidence type="ECO:0000259" key="1">
    <source>
        <dbReference type="Pfam" id="PF01968"/>
    </source>
</evidence>
<dbReference type="Gene3D" id="3.30.420.40">
    <property type="match status" value="1"/>
</dbReference>
<dbReference type="InterPro" id="IPR045079">
    <property type="entry name" value="Oxoprolinase-like"/>
</dbReference>
<dbReference type="EMBL" id="PGET01000001">
    <property type="protein sequence ID" value="PJJ28479.1"/>
    <property type="molecule type" value="Genomic_DNA"/>
</dbReference>
<dbReference type="AlphaFoldDB" id="A0A2M8Z4V7"/>
<dbReference type="GO" id="GO:0017168">
    <property type="term" value="F:5-oxoprolinase (ATP-hydrolyzing) activity"/>
    <property type="evidence" value="ECO:0007669"/>
    <property type="project" value="TreeGrafter"/>
</dbReference>
<dbReference type="GO" id="GO:0006749">
    <property type="term" value="P:glutathione metabolic process"/>
    <property type="evidence" value="ECO:0007669"/>
    <property type="project" value="TreeGrafter"/>
</dbReference>
<protein>
    <submittedName>
        <fullName evidence="3">N-methylhydantoinase A/oxoprolinase/acetone carboxylase beta subunit</fullName>
    </submittedName>
</protein>
<organism evidence="3 4">
    <name type="scientific">[Clostridium] celerecrescens 18A</name>
    <dbReference type="NCBI Taxonomy" id="1286362"/>
    <lineage>
        <taxon>Bacteria</taxon>
        <taxon>Bacillati</taxon>
        <taxon>Bacillota</taxon>
        <taxon>Clostridia</taxon>
        <taxon>Lachnospirales</taxon>
        <taxon>Lachnospiraceae</taxon>
        <taxon>Lacrimispora</taxon>
    </lineage>
</organism>
<dbReference type="InterPro" id="IPR002821">
    <property type="entry name" value="Hydantoinase_A"/>
</dbReference>
<dbReference type="RefSeq" id="WP_100304972.1">
    <property type="nucleotide sequence ID" value="NZ_PGET01000001.1"/>
</dbReference>
<dbReference type="Proteomes" id="UP000231092">
    <property type="component" value="Unassembled WGS sequence"/>
</dbReference>
<dbReference type="GO" id="GO:0005829">
    <property type="term" value="C:cytosol"/>
    <property type="evidence" value="ECO:0007669"/>
    <property type="project" value="TreeGrafter"/>
</dbReference>
<evidence type="ECO:0000259" key="2">
    <source>
        <dbReference type="Pfam" id="PF05378"/>
    </source>
</evidence>
<dbReference type="PANTHER" id="PTHR11365">
    <property type="entry name" value="5-OXOPROLINASE RELATED"/>
    <property type="match status" value="1"/>
</dbReference>
<dbReference type="OrthoDB" id="9768323at2"/>
<dbReference type="PANTHER" id="PTHR11365:SF23">
    <property type="entry name" value="HYPOTHETICAL 5-OXOPROLINASE (EUROFUNG)-RELATED"/>
    <property type="match status" value="1"/>
</dbReference>